<keyword evidence="2" id="KW-0547">Nucleotide-binding</keyword>
<feature type="binding site" evidence="2">
    <location>
        <position position="80"/>
    </location>
    <ligand>
        <name>ATP</name>
        <dbReference type="ChEBI" id="CHEBI:30616"/>
    </ligand>
</feature>
<feature type="domain" description="Protein kinase" evidence="3">
    <location>
        <begin position="46"/>
        <end position="161"/>
    </location>
</feature>
<dbReference type="OrthoDB" id="6077854at2759"/>
<dbReference type="GO" id="GO:0043235">
    <property type="term" value="C:receptor complex"/>
    <property type="evidence" value="ECO:0007669"/>
    <property type="project" value="TreeGrafter"/>
</dbReference>
<dbReference type="InterPro" id="IPR011009">
    <property type="entry name" value="Kinase-like_dom_sf"/>
</dbReference>
<dbReference type="AlphaFoldDB" id="A0A8K0KN52"/>
<comment type="caution">
    <text evidence="4">The sequence shown here is derived from an EMBL/GenBank/DDBJ whole genome shotgun (WGS) entry which is preliminary data.</text>
</comment>
<dbReference type="InterPro" id="IPR017441">
    <property type="entry name" value="Protein_kinase_ATP_BS"/>
</dbReference>
<dbReference type="PANTHER" id="PTHR24416">
    <property type="entry name" value="TYROSINE-PROTEIN KINASE RECEPTOR"/>
    <property type="match status" value="1"/>
</dbReference>
<dbReference type="GO" id="GO:0004714">
    <property type="term" value="F:transmembrane receptor protein tyrosine kinase activity"/>
    <property type="evidence" value="ECO:0007669"/>
    <property type="project" value="TreeGrafter"/>
</dbReference>
<dbReference type="Proteomes" id="UP000792457">
    <property type="component" value="Unassembled WGS sequence"/>
</dbReference>
<dbReference type="PROSITE" id="PS00107">
    <property type="entry name" value="PROTEIN_KINASE_ATP"/>
    <property type="match status" value="1"/>
</dbReference>
<dbReference type="PANTHER" id="PTHR24416:SF600">
    <property type="entry name" value="PDGF- AND VEGF-RECEPTOR RELATED, ISOFORM J"/>
    <property type="match status" value="1"/>
</dbReference>
<dbReference type="SUPFAM" id="SSF56112">
    <property type="entry name" value="Protein kinase-like (PK-like)"/>
    <property type="match status" value="1"/>
</dbReference>
<name>A0A8K0KN52_LADFU</name>
<keyword evidence="2" id="KW-0067">ATP-binding</keyword>
<dbReference type="Pfam" id="PF07714">
    <property type="entry name" value="PK_Tyr_Ser-Thr"/>
    <property type="match status" value="1"/>
</dbReference>
<dbReference type="InterPro" id="IPR050122">
    <property type="entry name" value="RTK"/>
</dbReference>
<dbReference type="PROSITE" id="PS50011">
    <property type="entry name" value="PROTEIN_KINASE_DOM"/>
    <property type="match status" value="1"/>
</dbReference>
<evidence type="ECO:0000256" key="2">
    <source>
        <dbReference type="PROSITE-ProRule" id="PRU10141"/>
    </source>
</evidence>
<dbReference type="EMBL" id="KZ309211">
    <property type="protein sequence ID" value="KAG8237702.1"/>
    <property type="molecule type" value="Genomic_DNA"/>
</dbReference>
<reference evidence="4" key="1">
    <citation type="submission" date="2013-04" db="EMBL/GenBank/DDBJ databases">
        <authorList>
            <person name="Qu J."/>
            <person name="Murali S.C."/>
            <person name="Bandaranaike D."/>
            <person name="Bellair M."/>
            <person name="Blankenburg K."/>
            <person name="Chao H."/>
            <person name="Dinh H."/>
            <person name="Doddapaneni H."/>
            <person name="Downs B."/>
            <person name="Dugan-Rocha S."/>
            <person name="Elkadiri S."/>
            <person name="Gnanaolivu R.D."/>
            <person name="Hernandez B."/>
            <person name="Javaid M."/>
            <person name="Jayaseelan J.C."/>
            <person name="Lee S."/>
            <person name="Li M."/>
            <person name="Ming W."/>
            <person name="Munidasa M."/>
            <person name="Muniz J."/>
            <person name="Nguyen L."/>
            <person name="Ongeri F."/>
            <person name="Osuji N."/>
            <person name="Pu L.-L."/>
            <person name="Puazo M."/>
            <person name="Qu C."/>
            <person name="Quiroz J."/>
            <person name="Raj R."/>
            <person name="Weissenberger G."/>
            <person name="Xin Y."/>
            <person name="Zou X."/>
            <person name="Han Y."/>
            <person name="Richards S."/>
            <person name="Worley K."/>
            <person name="Muzny D."/>
            <person name="Gibbs R."/>
        </authorList>
    </citation>
    <scope>NUCLEOTIDE SEQUENCE</scope>
    <source>
        <strain evidence="4">Sampled in the wild</strain>
    </source>
</reference>
<dbReference type="InterPro" id="IPR020635">
    <property type="entry name" value="Tyr_kinase_cat_dom"/>
</dbReference>
<proteinExistence type="predicted"/>
<sequence>MNELTSREITAFHEGTLSRLNPDLEIDEQAHLLPYNKCFEFPREKLTLGKQLGNGAFGVVVKAEAQDIIEDEPTTTVAVKMVKSHADISHLRALMTELKILMYIGQHLNVLNLLGACTLNLIQRIEVSEDFLEKLLDGYRMAKPEFCPDEMYVITPIIIEL</sequence>
<keyword evidence="5" id="KW-1185">Reference proteome</keyword>
<dbReference type="GO" id="GO:0005524">
    <property type="term" value="F:ATP binding"/>
    <property type="evidence" value="ECO:0007669"/>
    <property type="project" value="UniProtKB-UniRule"/>
</dbReference>
<accession>A0A8K0KN52</accession>
<dbReference type="FunFam" id="3.30.200.20:FF:000384">
    <property type="entry name" value="Receptor protein-tyrosine kinase"/>
    <property type="match status" value="1"/>
</dbReference>
<dbReference type="Gene3D" id="3.30.200.20">
    <property type="entry name" value="Phosphorylase Kinase, domain 1"/>
    <property type="match status" value="1"/>
</dbReference>
<evidence type="ECO:0000259" key="3">
    <source>
        <dbReference type="PROSITE" id="PS50011"/>
    </source>
</evidence>
<comment type="subcellular location">
    <subcellularLocation>
        <location evidence="1">Membrane</location>
        <topology evidence="1">Single-pass membrane protein</topology>
    </subcellularLocation>
</comment>
<dbReference type="SMART" id="SM00219">
    <property type="entry name" value="TyrKc"/>
    <property type="match status" value="1"/>
</dbReference>
<evidence type="ECO:0000313" key="4">
    <source>
        <dbReference type="EMBL" id="KAG8237702.1"/>
    </source>
</evidence>
<dbReference type="GO" id="GO:0005886">
    <property type="term" value="C:plasma membrane"/>
    <property type="evidence" value="ECO:0007669"/>
    <property type="project" value="TreeGrafter"/>
</dbReference>
<evidence type="ECO:0000256" key="1">
    <source>
        <dbReference type="ARBA" id="ARBA00004167"/>
    </source>
</evidence>
<organism evidence="4 5">
    <name type="scientific">Ladona fulva</name>
    <name type="common">Scarce chaser dragonfly</name>
    <name type="synonym">Libellula fulva</name>
    <dbReference type="NCBI Taxonomy" id="123851"/>
    <lineage>
        <taxon>Eukaryota</taxon>
        <taxon>Metazoa</taxon>
        <taxon>Ecdysozoa</taxon>
        <taxon>Arthropoda</taxon>
        <taxon>Hexapoda</taxon>
        <taxon>Insecta</taxon>
        <taxon>Pterygota</taxon>
        <taxon>Palaeoptera</taxon>
        <taxon>Odonata</taxon>
        <taxon>Epiprocta</taxon>
        <taxon>Anisoptera</taxon>
        <taxon>Libelluloidea</taxon>
        <taxon>Libellulidae</taxon>
        <taxon>Ladona</taxon>
    </lineage>
</organism>
<dbReference type="InterPro" id="IPR000719">
    <property type="entry name" value="Prot_kinase_dom"/>
</dbReference>
<dbReference type="GO" id="GO:0007169">
    <property type="term" value="P:cell surface receptor protein tyrosine kinase signaling pathway"/>
    <property type="evidence" value="ECO:0007669"/>
    <property type="project" value="TreeGrafter"/>
</dbReference>
<protein>
    <recommendedName>
        <fullName evidence="3">Protein kinase domain-containing protein</fullName>
    </recommendedName>
</protein>
<dbReference type="InterPro" id="IPR001245">
    <property type="entry name" value="Ser-Thr/Tyr_kinase_cat_dom"/>
</dbReference>
<evidence type="ECO:0000313" key="5">
    <source>
        <dbReference type="Proteomes" id="UP000792457"/>
    </source>
</evidence>
<gene>
    <name evidence="4" type="ORF">J437_LFUL017705</name>
</gene>
<reference evidence="4" key="2">
    <citation type="submission" date="2017-10" db="EMBL/GenBank/DDBJ databases">
        <title>Ladona fulva Genome sequencing and assembly.</title>
        <authorList>
            <person name="Murali S."/>
            <person name="Richards S."/>
            <person name="Bandaranaike D."/>
            <person name="Bellair M."/>
            <person name="Blankenburg K."/>
            <person name="Chao H."/>
            <person name="Dinh H."/>
            <person name="Doddapaneni H."/>
            <person name="Dugan-Rocha S."/>
            <person name="Elkadiri S."/>
            <person name="Gnanaolivu R."/>
            <person name="Hernandez B."/>
            <person name="Skinner E."/>
            <person name="Javaid M."/>
            <person name="Lee S."/>
            <person name="Li M."/>
            <person name="Ming W."/>
            <person name="Munidasa M."/>
            <person name="Muniz J."/>
            <person name="Nguyen L."/>
            <person name="Hughes D."/>
            <person name="Osuji N."/>
            <person name="Pu L.-L."/>
            <person name="Puazo M."/>
            <person name="Qu C."/>
            <person name="Quiroz J."/>
            <person name="Raj R."/>
            <person name="Weissenberger G."/>
            <person name="Xin Y."/>
            <person name="Zou X."/>
            <person name="Han Y."/>
            <person name="Worley K."/>
            <person name="Muzny D."/>
            <person name="Gibbs R."/>
        </authorList>
    </citation>
    <scope>NUCLEOTIDE SEQUENCE</scope>
    <source>
        <strain evidence="4">Sampled in the wild</strain>
    </source>
</reference>